<dbReference type="NCBIfam" id="NF004470">
    <property type="entry name" value="PRK05802.1"/>
    <property type="match status" value="1"/>
</dbReference>
<keyword evidence="2" id="KW-1185">Reference proteome</keyword>
<dbReference type="SUPFAM" id="SSF52343">
    <property type="entry name" value="Ferredoxin reductase-like, C-terminal NADP-linked domain"/>
    <property type="match status" value="1"/>
</dbReference>
<dbReference type="InterPro" id="IPR017938">
    <property type="entry name" value="Riboflavin_synthase-like_b-brl"/>
</dbReference>
<sequence>MALNYQCIDAVSPYCPCYLAETNSCIACSILQGKETCDCRWQGFCVYQEFIWNGRRKKEPRRTLGVKIIEKKTVTNNLIVFKVLLPLAALSREYSQPGTYVFLRAVNSPSYFEFPLCVMDTNEDKNTLTFAMQIIGPKTRSLAREDRTLLLRGPYYNGIFGLKHIKSSVNKKCLLIGRGIGQASLVLVAKTLVRGGNDITAFLDPGVINCNPARELLESLGVRVQVFDFSGSPYENYLRELIENGGYEVVYSGGSETQHNLVKALVEQSGRKIALAVSNNAQMCCGEGVCGSCETLVGGKRLQLCKVQTESKNVMGVNAHA</sequence>
<organism evidence="1 2">
    <name type="scientific">Thermosediminibacter litoriperuensis</name>
    <dbReference type="NCBI Taxonomy" id="291989"/>
    <lineage>
        <taxon>Bacteria</taxon>
        <taxon>Bacillati</taxon>
        <taxon>Bacillota</taxon>
        <taxon>Clostridia</taxon>
        <taxon>Thermosediminibacterales</taxon>
        <taxon>Thermosediminibacteraceae</taxon>
        <taxon>Thermosediminibacter</taxon>
    </lineage>
</organism>
<dbReference type="PANTHER" id="PTHR43513:SF3">
    <property type="entry name" value="DIHYDROOROTATE DEHYDROGENASE B (NAD(+)), ELECTRON TRANSFER SUBUNIT-RELATED"/>
    <property type="match status" value="1"/>
</dbReference>
<protein>
    <submittedName>
        <fullName evidence="1">NAD(P)H-flavin reductase</fullName>
    </submittedName>
</protein>
<dbReference type="Gene3D" id="2.40.30.10">
    <property type="entry name" value="Translation factors"/>
    <property type="match status" value="1"/>
</dbReference>
<dbReference type="GO" id="GO:0051537">
    <property type="term" value="F:2 iron, 2 sulfur cluster binding"/>
    <property type="evidence" value="ECO:0007669"/>
    <property type="project" value="InterPro"/>
</dbReference>
<gene>
    <name evidence="1" type="ORF">LZ11_00038</name>
</gene>
<dbReference type="PROSITE" id="PS00197">
    <property type="entry name" value="2FE2S_FER_1"/>
    <property type="match status" value="1"/>
</dbReference>
<dbReference type="InterPro" id="IPR039261">
    <property type="entry name" value="FNR_nucleotide-bd"/>
</dbReference>
<dbReference type="Proteomes" id="UP000322294">
    <property type="component" value="Unassembled WGS sequence"/>
</dbReference>
<accession>A0A5S5AZZ3</accession>
<name>A0A5S5AZZ3_9FIRM</name>
<dbReference type="SUPFAM" id="SSF63380">
    <property type="entry name" value="Riboflavin synthase domain-like"/>
    <property type="match status" value="1"/>
</dbReference>
<reference evidence="1 2" key="1">
    <citation type="submission" date="2019-07" db="EMBL/GenBank/DDBJ databases">
        <title>Genomic Encyclopedia of Type Strains, Phase I: the one thousand microbial genomes (KMG-I) project.</title>
        <authorList>
            <person name="Kyrpides N."/>
        </authorList>
    </citation>
    <scope>NUCLEOTIDE SEQUENCE [LARGE SCALE GENOMIC DNA]</scope>
    <source>
        <strain evidence="1 2">DSM 16647</strain>
    </source>
</reference>
<proteinExistence type="predicted"/>
<evidence type="ECO:0000313" key="2">
    <source>
        <dbReference type="Proteomes" id="UP000322294"/>
    </source>
</evidence>
<dbReference type="PANTHER" id="PTHR43513">
    <property type="entry name" value="DIHYDROOROTATE DEHYDROGENASE B (NAD(+)), ELECTRON TRANSFER SUBUNIT"/>
    <property type="match status" value="1"/>
</dbReference>
<evidence type="ECO:0000313" key="1">
    <source>
        <dbReference type="EMBL" id="TYP59878.1"/>
    </source>
</evidence>
<comment type="caution">
    <text evidence="1">The sequence shown here is derived from an EMBL/GenBank/DDBJ whole genome shotgun (WGS) entry which is preliminary data.</text>
</comment>
<dbReference type="InterPro" id="IPR006058">
    <property type="entry name" value="2Fe2S_fd_BS"/>
</dbReference>
<dbReference type="EMBL" id="VNHO01000001">
    <property type="protein sequence ID" value="TYP59878.1"/>
    <property type="molecule type" value="Genomic_DNA"/>
</dbReference>
<dbReference type="RefSeq" id="WP_170240237.1">
    <property type="nucleotide sequence ID" value="NZ_VNHO01000001.1"/>
</dbReference>
<dbReference type="InterPro" id="IPR050353">
    <property type="entry name" value="PyrK_electron_transfer"/>
</dbReference>
<dbReference type="CDD" id="cd06192">
    <property type="entry name" value="DHOD_e_trans_like"/>
    <property type="match status" value="1"/>
</dbReference>
<dbReference type="AlphaFoldDB" id="A0A5S5AZZ3"/>